<accession>A0AAV2BY39</accession>
<sequence length="113" mass="13696">MVRLSQSFSRKNTKQVLIFWRQKTSRLKTNLLRQLKKGIMKAKNLKKKMKTKRKMKMKKRMIDGDAISELTWKSLPQQNLLRMNFKAIHFLLSRSFKRKMDLFTNFVKEKQSM</sequence>
<keyword evidence="2" id="KW-1185">Reference proteome</keyword>
<dbReference type="Proteomes" id="UP001497382">
    <property type="component" value="Unassembled WGS sequence"/>
</dbReference>
<reference evidence="1 2" key="1">
    <citation type="submission" date="2024-04" db="EMBL/GenBank/DDBJ databases">
        <authorList>
            <person name="Rising A."/>
            <person name="Reimegard J."/>
            <person name="Sonavane S."/>
            <person name="Akerstrom W."/>
            <person name="Nylinder S."/>
            <person name="Hedman E."/>
            <person name="Kallberg Y."/>
        </authorList>
    </citation>
    <scope>NUCLEOTIDE SEQUENCE [LARGE SCALE GENOMIC DNA]</scope>
</reference>
<dbReference type="AlphaFoldDB" id="A0AAV2BY39"/>
<gene>
    <name evidence="1" type="ORF">LARSCL_LOCUS22246</name>
</gene>
<comment type="caution">
    <text evidence="1">The sequence shown here is derived from an EMBL/GenBank/DDBJ whole genome shotgun (WGS) entry which is preliminary data.</text>
</comment>
<organism evidence="1 2">
    <name type="scientific">Larinioides sclopetarius</name>
    <dbReference type="NCBI Taxonomy" id="280406"/>
    <lineage>
        <taxon>Eukaryota</taxon>
        <taxon>Metazoa</taxon>
        <taxon>Ecdysozoa</taxon>
        <taxon>Arthropoda</taxon>
        <taxon>Chelicerata</taxon>
        <taxon>Arachnida</taxon>
        <taxon>Araneae</taxon>
        <taxon>Araneomorphae</taxon>
        <taxon>Entelegynae</taxon>
        <taxon>Araneoidea</taxon>
        <taxon>Araneidae</taxon>
        <taxon>Larinioides</taxon>
    </lineage>
</organism>
<evidence type="ECO:0000313" key="1">
    <source>
        <dbReference type="EMBL" id="CAL1300988.1"/>
    </source>
</evidence>
<name>A0AAV2BY39_9ARAC</name>
<evidence type="ECO:0000313" key="2">
    <source>
        <dbReference type="Proteomes" id="UP001497382"/>
    </source>
</evidence>
<protein>
    <submittedName>
        <fullName evidence="1">Uncharacterized protein</fullName>
    </submittedName>
</protein>
<dbReference type="EMBL" id="CAXIEN010000603">
    <property type="protein sequence ID" value="CAL1300988.1"/>
    <property type="molecule type" value="Genomic_DNA"/>
</dbReference>
<proteinExistence type="predicted"/>